<evidence type="ECO:0000313" key="3">
    <source>
        <dbReference type="Proteomes" id="UP000316270"/>
    </source>
</evidence>
<dbReference type="Pfam" id="PF00583">
    <property type="entry name" value="Acetyltransf_1"/>
    <property type="match status" value="1"/>
</dbReference>
<dbReference type="OrthoDB" id="4738875at2759"/>
<proteinExistence type="predicted"/>
<reference evidence="2 3" key="1">
    <citation type="submission" date="2019-07" db="EMBL/GenBank/DDBJ databases">
        <title>Finished genome of Venturia effusa.</title>
        <authorList>
            <person name="Young C.A."/>
            <person name="Cox M.P."/>
            <person name="Ganley A.R.D."/>
            <person name="David W.J."/>
        </authorList>
    </citation>
    <scope>NUCLEOTIDE SEQUENCE [LARGE SCALE GENOMIC DNA]</scope>
    <source>
        <strain evidence="3">albino</strain>
    </source>
</reference>
<accession>A0A517L3Z8</accession>
<dbReference type="Gene3D" id="3.40.630.30">
    <property type="match status" value="1"/>
</dbReference>
<dbReference type="Proteomes" id="UP000316270">
    <property type="component" value="Chromosome 4"/>
</dbReference>
<sequence>MASILSKPRVRLATSRDKDGYVHATRAGYELDLQFRWRYPYRHDFPDDAVEATGIQFDQALLNEKATVLVAEPPRLENGTEMIDENWIIVAGVVWEWKFLTEVEDEHPPIGFSGPTSGRRDMNPHRQRLFITAITAAEKHNLGPEWGPKRLELADCATDPTYHRRGAGRALVEWGLARAKEANVPVSLTASPMGRELYLRLGFRELDFFECEDGEGEEVVRTWVMVWTPEGWTR</sequence>
<dbReference type="GO" id="GO:0016747">
    <property type="term" value="F:acyltransferase activity, transferring groups other than amino-acyl groups"/>
    <property type="evidence" value="ECO:0007669"/>
    <property type="project" value="InterPro"/>
</dbReference>
<dbReference type="AlphaFoldDB" id="A0A517L3Z8"/>
<dbReference type="PROSITE" id="PS51186">
    <property type="entry name" value="GNAT"/>
    <property type="match status" value="1"/>
</dbReference>
<dbReference type="STRING" id="50376.A0A517L3Z8"/>
<dbReference type="InterPro" id="IPR000182">
    <property type="entry name" value="GNAT_dom"/>
</dbReference>
<dbReference type="InterPro" id="IPR052523">
    <property type="entry name" value="Trichothecene_AcTrans"/>
</dbReference>
<evidence type="ECO:0000313" key="2">
    <source>
        <dbReference type="EMBL" id="QDS70377.1"/>
    </source>
</evidence>
<gene>
    <name evidence="2" type="ORF">FKW77_009145</name>
</gene>
<protein>
    <recommendedName>
        <fullName evidence="1">N-acetyltransferase domain-containing protein</fullName>
    </recommendedName>
</protein>
<keyword evidence="3" id="KW-1185">Reference proteome</keyword>
<feature type="domain" description="N-acetyltransferase" evidence="1">
    <location>
        <begin position="66"/>
        <end position="230"/>
    </location>
</feature>
<evidence type="ECO:0000259" key="1">
    <source>
        <dbReference type="PROSITE" id="PS51186"/>
    </source>
</evidence>
<dbReference type="PANTHER" id="PTHR42791">
    <property type="entry name" value="GNAT FAMILY ACETYLTRANSFERASE"/>
    <property type="match status" value="1"/>
</dbReference>
<dbReference type="CDD" id="cd04301">
    <property type="entry name" value="NAT_SF"/>
    <property type="match status" value="1"/>
</dbReference>
<organism evidence="2 3">
    <name type="scientific">Venturia effusa</name>
    <dbReference type="NCBI Taxonomy" id="50376"/>
    <lineage>
        <taxon>Eukaryota</taxon>
        <taxon>Fungi</taxon>
        <taxon>Dikarya</taxon>
        <taxon>Ascomycota</taxon>
        <taxon>Pezizomycotina</taxon>
        <taxon>Dothideomycetes</taxon>
        <taxon>Pleosporomycetidae</taxon>
        <taxon>Venturiales</taxon>
        <taxon>Venturiaceae</taxon>
        <taxon>Venturia</taxon>
    </lineage>
</organism>
<dbReference type="SUPFAM" id="SSF55729">
    <property type="entry name" value="Acyl-CoA N-acyltransferases (Nat)"/>
    <property type="match status" value="1"/>
</dbReference>
<dbReference type="InterPro" id="IPR016181">
    <property type="entry name" value="Acyl_CoA_acyltransferase"/>
</dbReference>
<dbReference type="PANTHER" id="PTHR42791:SF14">
    <property type="entry name" value="N-ACETYLTRANSFERASE DOMAIN-CONTAINING PROTEIN"/>
    <property type="match status" value="1"/>
</dbReference>
<dbReference type="EMBL" id="CP042188">
    <property type="protein sequence ID" value="QDS70377.1"/>
    <property type="molecule type" value="Genomic_DNA"/>
</dbReference>
<name>A0A517L3Z8_9PEZI</name>